<evidence type="ECO:0000256" key="5">
    <source>
        <dbReference type="ARBA" id="ARBA00022723"/>
    </source>
</evidence>
<dbReference type="AlphaFoldDB" id="A0A7S3YC20"/>
<keyword evidence="10" id="KW-0539">Nucleus</keyword>
<dbReference type="Pfam" id="PF03372">
    <property type="entry name" value="Exo_endo_phos"/>
    <property type="match status" value="1"/>
</dbReference>
<organism evidence="12">
    <name type="scientific">Lotharella globosa</name>
    <dbReference type="NCBI Taxonomy" id="91324"/>
    <lineage>
        <taxon>Eukaryota</taxon>
        <taxon>Sar</taxon>
        <taxon>Rhizaria</taxon>
        <taxon>Cercozoa</taxon>
        <taxon>Chlorarachniophyceae</taxon>
        <taxon>Lotharella</taxon>
    </lineage>
</organism>
<evidence type="ECO:0000256" key="4">
    <source>
        <dbReference type="ARBA" id="ARBA00022722"/>
    </source>
</evidence>
<comment type="cofactor">
    <cofactor evidence="2">
        <name>Mg(2+)</name>
        <dbReference type="ChEBI" id="CHEBI:18420"/>
    </cofactor>
</comment>
<dbReference type="GO" id="GO:0003697">
    <property type="term" value="F:single-stranded DNA binding"/>
    <property type="evidence" value="ECO:0007669"/>
    <property type="project" value="TreeGrafter"/>
</dbReference>
<name>A0A7S3YC20_9EUKA</name>
<keyword evidence="4" id="KW-0540">Nuclease</keyword>
<comment type="cofactor">
    <cofactor evidence="1">
        <name>Mn(2+)</name>
        <dbReference type="ChEBI" id="CHEBI:29035"/>
    </cofactor>
</comment>
<evidence type="ECO:0000256" key="7">
    <source>
        <dbReference type="ARBA" id="ARBA00022801"/>
    </source>
</evidence>
<proteinExistence type="predicted"/>
<dbReference type="GO" id="GO:0005737">
    <property type="term" value="C:cytoplasm"/>
    <property type="evidence" value="ECO:0007669"/>
    <property type="project" value="TreeGrafter"/>
</dbReference>
<dbReference type="EMBL" id="HBIV01003268">
    <property type="protein sequence ID" value="CAE0647093.1"/>
    <property type="molecule type" value="Transcribed_RNA"/>
</dbReference>
<protein>
    <recommendedName>
        <fullName evidence="11">Endonuclease/exonuclease/phosphatase domain-containing protein</fullName>
    </recommendedName>
</protein>
<dbReference type="Gene3D" id="3.60.10.10">
    <property type="entry name" value="Endonuclease/exonuclease/phosphatase"/>
    <property type="match status" value="1"/>
</dbReference>
<dbReference type="GO" id="GO:0006302">
    <property type="term" value="P:double-strand break repair"/>
    <property type="evidence" value="ECO:0007669"/>
    <property type="project" value="TreeGrafter"/>
</dbReference>
<dbReference type="GO" id="GO:0070260">
    <property type="term" value="F:5'-tyrosyl-DNA phosphodiesterase activity"/>
    <property type="evidence" value="ECO:0007669"/>
    <property type="project" value="TreeGrafter"/>
</dbReference>
<keyword evidence="6" id="KW-0227">DNA damage</keyword>
<comment type="subcellular location">
    <subcellularLocation>
        <location evidence="3">Nucleus</location>
        <location evidence="3">PML body</location>
    </subcellularLocation>
</comment>
<keyword evidence="7" id="KW-0378">Hydrolase</keyword>
<sequence>MSPEREEPCMFVHFPERKGARHSKLRYSLGSFSSTLLSEVRETTQQMPSSPLLGTWLPLLGSLVATTAAFRLRRWGRRRRGKKSLVVVSYNVLGSTDPKLYLRDRLAAIAEAVVKCASPDVICLQEASPAVVDCILTVAPHCKHVWSKKDTTLDKKAQEAMDAEGCLVIMSRWPIIAAKLVHQGGYYDDGIVKVTLASSSSDSPTAAADWLRRNLVVYNVHLSGGTFGRPPEVVRAKREGRVRELKSLCDEMTETSSPDDLVVLCGDFNADNSDVAHYTELCGSPEYVFDYMQDAWNVLYRHDADVSGATEDEFKNTFRAALKIKSQECRRRARYDKVLFNSKALRAKAIRVIGNERIGAERVPVIGKNRQKQKIVSRTFLFPSDHFGLSAEFEVPR</sequence>
<dbReference type="InterPro" id="IPR036691">
    <property type="entry name" value="Endo/exonu/phosph_ase_sf"/>
</dbReference>
<keyword evidence="9" id="KW-0234">DNA repair</keyword>
<evidence type="ECO:0000256" key="8">
    <source>
        <dbReference type="ARBA" id="ARBA00022842"/>
    </source>
</evidence>
<dbReference type="SUPFAM" id="SSF56219">
    <property type="entry name" value="DNase I-like"/>
    <property type="match status" value="1"/>
</dbReference>
<evidence type="ECO:0000256" key="10">
    <source>
        <dbReference type="ARBA" id="ARBA00023242"/>
    </source>
</evidence>
<evidence type="ECO:0000256" key="2">
    <source>
        <dbReference type="ARBA" id="ARBA00001946"/>
    </source>
</evidence>
<evidence type="ECO:0000259" key="11">
    <source>
        <dbReference type="Pfam" id="PF03372"/>
    </source>
</evidence>
<reference evidence="12" key="1">
    <citation type="submission" date="2021-01" db="EMBL/GenBank/DDBJ databases">
        <authorList>
            <person name="Corre E."/>
            <person name="Pelletier E."/>
            <person name="Niang G."/>
            <person name="Scheremetjew M."/>
            <person name="Finn R."/>
            <person name="Kale V."/>
            <person name="Holt S."/>
            <person name="Cochrane G."/>
            <person name="Meng A."/>
            <person name="Brown T."/>
            <person name="Cohen L."/>
        </authorList>
    </citation>
    <scope>NUCLEOTIDE SEQUENCE</scope>
    <source>
        <strain evidence="12">CCCM811</strain>
    </source>
</reference>
<evidence type="ECO:0000256" key="1">
    <source>
        <dbReference type="ARBA" id="ARBA00001936"/>
    </source>
</evidence>
<dbReference type="GO" id="GO:0004518">
    <property type="term" value="F:nuclease activity"/>
    <property type="evidence" value="ECO:0007669"/>
    <property type="project" value="UniProtKB-KW"/>
</dbReference>
<dbReference type="InterPro" id="IPR005135">
    <property type="entry name" value="Endo/exonuclease/phosphatase"/>
</dbReference>
<evidence type="ECO:0000256" key="9">
    <source>
        <dbReference type="ARBA" id="ARBA00023204"/>
    </source>
</evidence>
<dbReference type="InterPro" id="IPR051547">
    <property type="entry name" value="TDP2-like"/>
</dbReference>
<evidence type="ECO:0000256" key="3">
    <source>
        <dbReference type="ARBA" id="ARBA00004322"/>
    </source>
</evidence>
<evidence type="ECO:0000313" key="12">
    <source>
        <dbReference type="EMBL" id="CAE0647093.1"/>
    </source>
</evidence>
<dbReference type="PANTHER" id="PTHR15822">
    <property type="entry name" value="TRAF AND TNF RECEPTOR-ASSOCIATED PROTEIN"/>
    <property type="match status" value="1"/>
</dbReference>
<keyword evidence="5" id="KW-0479">Metal-binding</keyword>
<dbReference type="GO" id="GO:0046872">
    <property type="term" value="F:metal ion binding"/>
    <property type="evidence" value="ECO:0007669"/>
    <property type="project" value="UniProtKB-KW"/>
</dbReference>
<gene>
    <name evidence="12" type="ORF">LGLO00237_LOCUS2226</name>
</gene>
<accession>A0A7S3YC20</accession>
<dbReference type="PANTHER" id="PTHR15822:SF4">
    <property type="entry name" value="TYROSYL-DNA PHOSPHODIESTERASE 2"/>
    <property type="match status" value="1"/>
</dbReference>
<evidence type="ECO:0000256" key="6">
    <source>
        <dbReference type="ARBA" id="ARBA00022763"/>
    </source>
</evidence>
<keyword evidence="8" id="KW-0460">Magnesium</keyword>
<feature type="domain" description="Endonuclease/exonuclease/phosphatase" evidence="11">
    <location>
        <begin position="88"/>
        <end position="386"/>
    </location>
</feature>